<dbReference type="AlphaFoldDB" id="A0A8D8BZ28"/>
<protein>
    <submittedName>
        <fullName evidence="2">(northern house mosquito) hypothetical protein</fullName>
    </submittedName>
</protein>
<organism evidence="2">
    <name type="scientific">Culex pipiens</name>
    <name type="common">House mosquito</name>
    <dbReference type="NCBI Taxonomy" id="7175"/>
    <lineage>
        <taxon>Eukaryota</taxon>
        <taxon>Metazoa</taxon>
        <taxon>Ecdysozoa</taxon>
        <taxon>Arthropoda</taxon>
        <taxon>Hexapoda</taxon>
        <taxon>Insecta</taxon>
        <taxon>Pterygota</taxon>
        <taxon>Neoptera</taxon>
        <taxon>Endopterygota</taxon>
        <taxon>Diptera</taxon>
        <taxon>Nematocera</taxon>
        <taxon>Culicoidea</taxon>
        <taxon>Culicidae</taxon>
        <taxon>Culicinae</taxon>
        <taxon>Culicini</taxon>
        <taxon>Culex</taxon>
        <taxon>Culex</taxon>
    </lineage>
</organism>
<proteinExistence type="predicted"/>
<feature type="region of interest" description="Disordered" evidence="1">
    <location>
        <begin position="1"/>
        <end position="33"/>
    </location>
</feature>
<accession>A0A8D8BZ28</accession>
<evidence type="ECO:0000256" key="1">
    <source>
        <dbReference type="SAM" id="MobiDB-lite"/>
    </source>
</evidence>
<reference evidence="2" key="1">
    <citation type="submission" date="2021-05" db="EMBL/GenBank/DDBJ databases">
        <authorList>
            <person name="Alioto T."/>
            <person name="Alioto T."/>
            <person name="Gomez Garrido J."/>
        </authorList>
    </citation>
    <scope>NUCLEOTIDE SEQUENCE</scope>
</reference>
<feature type="compositionally biased region" description="Acidic residues" evidence="1">
    <location>
        <begin position="8"/>
        <end position="18"/>
    </location>
</feature>
<name>A0A8D8BZ28_CULPI</name>
<evidence type="ECO:0000313" key="2">
    <source>
        <dbReference type="EMBL" id="CAG6483965.1"/>
    </source>
</evidence>
<sequence length="110" mass="12504">MRDRAPPPDDDSEEDDVSDPTVDGASEEEEDEITIADRRDRLSLALSKMFSDVLLDDIRWARESRSPVLQLGALFWRCCRKCSLFQWAREQRSGSLAVRRGICGRNFGVG</sequence>
<dbReference type="EMBL" id="HBUE01098085">
    <property type="protein sequence ID" value="CAG6483965.1"/>
    <property type="molecule type" value="Transcribed_RNA"/>
</dbReference>